<dbReference type="InterPro" id="IPR052247">
    <property type="entry name" value="Meiotic_Crossover_Helicase"/>
</dbReference>
<name>Q6BM64_DEBHA</name>
<dbReference type="GO" id="GO:0005634">
    <property type="term" value="C:nucleus"/>
    <property type="evidence" value="ECO:0007669"/>
    <property type="project" value="EnsemblFungi"/>
</dbReference>
<keyword evidence="6" id="KW-0413">Isomerase</keyword>
<keyword evidence="5" id="KW-0067">ATP-binding</keyword>
<evidence type="ECO:0000256" key="8">
    <source>
        <dbReference type="ARBA" id="ARBA00034617"/>
    </source>
</evidence>
<dbReference type="SMART" id="SM00490">
    <property type="entry name" value="HELICc"/>
    <property type="match status" value="1"/>
</dbReference>
<comment type="similarity">
    <text evidence="1">Belongs to the helicase family. SKI2 subfamily.</text>
</comment>
<dbReference type="SMART" id="SM00973">
    <property type="entry name" value="Sec63"/>
    <property type="match status" value="1"/>
</dbReference>
<dbReference type="InterPro" id="IPR036390">
    <property type="entry name" value="WH_DNA-bd_sf"/>
</dbReference>
<evidence type="ECO:0000256" key="7">
    <source>
        <dbReference type="ARBA" id="ARBA00023254"/>
    </source>
</evidence>
<dbReference type="Pfam" id="PF00270">
    <property type="entry name" value="DEAD"/>
    <property type="match status" value="1"/>
</dbReference>
<keyword evidence="7" id="KW-0469">Meiosis</keyword>
<dbReference type="InterPro" id="IPR001650">
    <property type="entry name" value="Helicase_C-like"/>
</dbReference>
<evidence type="ECO:0000256" key="4">
    <source>
        <dbReference type="ARBA" id="ARBA00022806"/>
    </source>
</evidence>
<dbReference type="EC" id="5.6.2.4" evidence="9"/>
<dbReference type="GO" id="GO:0007129">
    <property type="term" value="P:homologous chromosome pairing at meiosis"/>
    <property type="evidence" value="ECO:0007669"/>
    <property type="project" value="EnsemblFungi"/>
</dbReference>
<dbReference type="EMBL" id="CR382138">
    <property type="protein sequence ID" value="CAG89047.2"/>
    <property type="molecule type" value="Genomic_DNA"/>
</dbReference>
<dbReference type="SUPFAM" id="SSF46785">
    <property type="entry name" value="Winged helix' DNA-binding domain"/>
    <property type="match status" value="1"/>
</dbReference>
<dbReference type="GO" id="GO:0005524">
    <property type="term" value="F:ATP binding"/>
    <property type="evidence" value="ECO:0007669"/>
    <property type="project" value="UniProtKB-KW"/>
</dbReference>
<dbReference type="GO" id="GO:0043138">
    <property type="term" value="F:3'-5' DNA helicase activity"/>
    <property type="evidence" value="ECO:0007669"/>
    <property type="project" value="UniProtKB-EC"/>
</dbReference>
<dbReference type="InterPro" id="IPR036388">
    <property type="entry name" value="WH-like_DNA-bd_sf"/>
</dbReference>
<dbReference type="RefSeq" id="XP_460707.2">
    <property type="nucleotide sequence ID" value="XM_460707.2"/>
</dbReference>
<evidence type="ECO:0000259" key="12">
    <source>
        <dbReference type="PROSITE" id="PS51192"/>
    </source>
</evidence>
<dbReference type="GeneID" id="2903510"/>
<evidence type="ECO:0000256" key="5">
    <source>
        <dbReference type="ARBA" id="ARBA00022840"/>
    </source>
</evidence>
<dbReference type="GO" id="GO:0006260">
    <property type="term" value="P:DNA replication"/>
    <property type="evidence" value="ECO:0007669"/>
    <property type="project" value="EnsemblFungi"/>
</dbReference>
<dbReference type="STRING" id="284592.Q6BM64"/>
<accession>Q6BM64</accession>
<dbReference type="SMART" id="SM00487">
    <property type="entry name" value="DEXDc"/>
    <property type="match status" value="1"/>
</dbReference>
<dbReference type="Pfam" id="PF23445">
    <property type="entry name" value="WHD_SNRNP200"/>
    <property type="match status" value="1"/>
</dbReference>
<dbReference type="SUPFAM" id="SSF158702">
    <property type="entry name" value="Sec63 N-terminal domain-like"/>
    <property type="match status" value="1"/>
</dbReference>
<comment type="catalytic activity">
    <reaction evidence="8">
        <text>Couples ATP hydrolysis with the unwinding of duplex DNA by translocating in the 3'-5' direction.</text>
        <dbReference type="EC" id="5.6.2.4"/>
    </reaction>
</comment>
<dbReference type="PANTHER" id="PTHR47835">
    <property type="entry name" value="HFM1, ATP DEPENDENT DNA HELICASE HOMOLOG"/>
    <property type="match status" value="1"/>
</dbReference>
<dbReference type="GO" id="GO:0007131">
    <property type="term" value="P:reciprocal meiotic recombination"/>
    <property type="evidence" value="ECO:0007669"/>
    <property type="project" value="EnsemblFungi"/>
</dbReference>
<dbReference type="InterPro" id="IPR027417">
    <property type="entry name" value="P-loop_NTPase"/>
</dbReference>
<evidence type="ECO:0000256" key="1">
    <source>
        <dbReference type="ARBA" id="ARBA00010140"/>
    </source>
</evidence>
<evidence type="ECO:0000259" key="13">
    <source>
        <dbReference type="PROSITE" id="PS51194"/>
    </source>
</evidence>
<dbReference type="InterPro" id="IPR014001">
    <property type="entry name" value="Helicase_ATP-bd"/>
</dbReference>
<feature type="compositionally biased region" description="Polar residues" evidence="11">
    <location>
        <begin position="1105"/>
        <end position="1125"/>
    </location>
</feature>
<dbReference type="AlphaFoldDB" id="Q6BM64"/>
<dbReference type="Pfam" id="PF00271">
    <property type="entry name" value="Helicase_C"/>
    <property type="match status" value="1"/>
</dbReference>
<dbReference type="Gene3D" id="3.40.50.300">
    <property type="entry name" value="P-loop containing nucleotide triphosphate hydrolases"/>
    <property type="match status" value="2"/>
</dbReference>
<dbReference type="InterPro" id="IPR057842">
    <property type="entry name" value="WH_MER3"/>
</dbReference>
<dbReference type="InterPro" id="IPR003593">
    <property type="entry name" value="AAA+_ATPase"/>
</dbReference>
<dbReference type="HOGENOM" id="CLU_000335_0_1_1"/>
<dbReference type="Pfam" id="PF02889">
    <property type="entry name" value="Sec63"/>
    <property type="match status" value="1"/>
</dbReference>
<dbReference type="InParanoid" id="Q6BM64"/>
<dbReference type="FunCoup" id="Q6BM64">
    <property type="interactions" value="436"/>
</dbReference>
<feature type="domain" description="Helicase C-terminal" evidence="13">
    <location>
        <begin position="377"/>
        <end position="557"/>
    </location>
</feature>
<dbReference type="PANTHER" id="PTHR47835:SF3">
    <property type="entry name" value="HELICASE FOR MEIOSIS 1"/>
    <property type="match status" value="1"/>
</dbReference>
<evidence type="ECO:0000256" key="11">
    <source>
        <dbReference type="SAM" id="MobiDB-lite"/>
    </source>
</evidence>
<sequence length="1151" mass="131304">MPFTPPRFMSNTGNSGIQEFALGLSTPLSGINSNNSALSGSRCHTYRSGTLGIGRIREPVFNFDTSHIFGDHYSLNCPPVRRKPSIPIRSVKRFDLRKQADKGINFSDFSSSSEGNETLDVSQKSTLMSTNQPVLSTSILPEKYRSIFSFSHFNKMQSESFETIYNSDHNCVINAPTGSGKTVLFELAMLRLFYFSNTNNKVLYLAPSKALCAEKYNDWVGKFSFLSITIGVLTSETSLEEAEDVKRSNIIISTPEKLDLLTRRLSNYDKLLNDVKLIVIDEIHILKDTRGSTLEVVTTRINKMCSKVRIIGASASAPNLYDMSIWLRKKDDLNPAITLNFDDTYRSVQLDKIVLGYASQKDKDFHFDQFLHSKLVGVIRHYGKNKPTLIFCPTRNSCIETAKYLNDNFDRNLCSQNSRIQFDEKELLVYAAHGIAFHHAGLSSDDRKKIELLFIEGKLNILCSTSTLSSGVNLPTYLVIIKGTKRWYSGSFHEYKETDVLQMIGRAGRPQFETRGKAVIMTTENQKDKYQRLLKGILKDGSEKIESCLHLNLAQHLVAEISLGTIGSIDDTLQWLKSTFFFIRFTSNPSYYKEISSFHASEPNKRLHHFCQKYLDSLVNERIVSPISSGGFRCTEYGDVMTKYYILYPTMRNIIRSKAGNTLLDVLTIFSRSSEFSEFSIKYNEKKLYKAINSSPYIRFPLHSTEFQDSDKVMLLLQYELCGLDFPNSPELMKLYYSFEGDKCYVFKQASRIIRCMIDVFRYKKDCVSLLNTLRFSRCVAGRCWENSVTELKQLDGIDEECIKKLRKNNISGFAEAKYLSQSQLEYFLGIEPGTGKNIAQSLQSLPKFKINATLASNKVRTDLETLEISLIVSIGIDNMERGNSKIKHNFINTIIGLSTGELLDFRRIAILELVEGNINSFRLTANVTDRQQKIHCHILSEDMVNIDARYVLSLDIIEEWKFDNLMNQKSRYESEYNSTTIKEIDNVLTQYSKSDSESDLDSEDLILDPVKSIRSTVEVSKEKCNLRDKPYRLNAIRKLRLDGNYECNHLCKDKTKCRHFCCRDGIPKVKKQRNTNKHVEIESNNCDSRLTASCSSFDISQIARSQTSRPNGPSFQSQDYLSSPNHKRKKIRLGQRVGIFNSNNGGLFDY</sequence>
<dbReference type="Gene3D" id="1.10.3380.10">
    <property type="entry name" value="Sec63 N-terminal domain-like domain"/>
    <property type="match status" value="1"/>
</dbReference>
<keyword evidence="3" id="KW-0378">Hydrolase</keyword>
<dbReference type="InterPro" id="IPR011545">
    <property type="entry name" value="DEAD/DEAH_box_helicase_dom"/>
</dbReference>
<evidence type="ECO:0000256" key="2">
    <source>
        <dbReference type="ARBA" id="ARBA00022741"/>
    </source>
</evidence>
<evidence type="ECO:0000256" key="9">
    <source>
        <dbReference type="ARBA" id="ARBA00034808"/>
    </source>
</evidence>
<feature type="region of interest" description="Disordered" evidence="11">
    <location>
        <begin position="1105"/>
        <end position="1129"/>
    </location>
</feature>
<dbReference type="eggNOG" id="KOG0952">
    <property type="taxonomic scope" value="Eukaryota"/>
</dbReference>
<keyword evidence="4" id="KW-0347">Helicase</keyword>
<dbReference type="OrthoDB" id="5575at2759"/>
<dbReference type="FunFam" id="1.10.10.10:FF:000012">
    <property type="entry name" value="U5 small nuclear ribonucleoprotein helicase"/>
    <property type="match status" value="1"/>
</dbReference>
<protein>
    <recommendedName>
        <fullName evidence="9">DNA 3'-5' helicase</fullName>
        <ecNumber evidence="9">5.6.2.4</ecNumber>
    </recommendedName>
</protein>
<dbReference type="CDD" id="cd18795">
    <property type="entry name" value="SF2_C_Ski2"/>
    <property type="match status" value="1"/>
</dbReference>
<gene>
    <name evidence="14" type="ordered locus">DEHA2F07986g</name>
</gene>
<proteinExistence type="inferred from homology"/>
<keyword evidence="15" id="KW-1185">Reference proteome</keyword>
<comment type="catalytic activity">
    <reaction evidence="10">
        <text>ATP + H2O = ADP + phosphate + H(+)</text>
        <dbReference type="Rhea" id="RHEA:13065"/>
        <dbReference type="ChEBI" id="CHEBI:15377"/>
        <dbReference type="ChEBI" id="CHEBI:15378"/>
        <dbReference type="ChEBI" id="CHEBI:30616"/>
        <dbReference type="ChEBI" id="CHEBI:43474"/>
        <dbReference type="ChEBI" id="CHEBI:456216"/>
        <dbReference type="EC" id="5.6.2.4"/>
    </reaction>
</comment>
<dbReference type="GO" id="GO:0003676">
    <property type="term" value="F:nucleic acid binding"/>
    <property type="evidence" value="ECO:0007669"/>
    <property type="project" value="InterPro"/>
</dbReference>
<dbReference type="PROSITE" id="PS51192">
    <property type="entry name" value="HELICASE_ATP_BIND_1"/>
    <property type="match status" value="1"/>
</dbReference>
<organism evidence="14 15">
    <name type="scientific">Debaryomyces hansenii (strain ATCC 36239 / CBS 767 / BCRC 21394 / JCM 1990 / NBRC 0083 / IGC 2968)</name>
    <name type="common">Yeast</name>
    <name type="synonym">Torulaspora hansenii</name>
    <dbReference type="NCBI Taxonomy" id="284592"/>
    <lineage>
        <taxon>Eukaryota</taxon>
        <taxon>Fungi</taxon>
        <taxon>Dikarya</taxon>
        <taxon>Ascomycota</taxon>
        <taxon>Saccharomycotina</taxon>
        <taxon>Pichiomycetes</taxon>
        <taxon>Debaryomycetaceae</taxon>
        <taxon>Debaryomyces</taxon>
    </lineage>
</organism>
<dbReference type="OMA" id="VYGYQSH"/>
<evidence type="ECO:0000313" key="14">
    <source>
        <dbReference type="EMBL" id="CAG89047.2"/>
    </source>
</evidence>
<dbReference type="SUPFAM" id="SSF52540">
    <property type="entry name" value="P-loop containing nucleoside triphosphate hydrolases"/>
    <property type="match status" value="1"/>
</dbReference>
<dbReference type="KEGG" id="dha:DEHA2F07986g"/>
<evidence type="ECO:0000256" key="6">
    <source>
        <dbReference type="ARBA" id="ARBA00023235"/>
    </source>
</evidence>
<evidence type="ECO:0000256" key="10">
    <source>
        <dbReference type="ARBA" id="ARBA00048988"/>
    </source>
</evidence>
<evidence type="ECO:0000256" key="3">
    <source>
        <dbReference type="ARBA" id="ARBA00022801"/>
    </source>
</evidence>
<dbReference type="VEuPathDB" id="FungiDB:DEHA2F07986g"/>
<dbReference type="Gene3D" id="1.10.10.10">
    <property type="entry name" value="Winged helix-like DNA-binding domain superfamily/Winged helix DNA-binding domain"/>
    <property type="match status" value="1"/>
</dbReference>
<dbReference type="Proteomes" id="UP000000599">
    <property type="component" value="Chromosome F"/>
</dbReference>
<dbReference type="SMART" id="SM00382">
    <property type="entry name" value="AAA"/>
    <property type="match status" value="1"/>
</dbReference>
<dbReference type="InterPro" id="IPR004179">
    <property type="entry name" value="Sec63-dom"/>
</dbReference>
<reference evidence="14 15" key="1">
    <citation type="journal article" date="2004" name="Nature">
        <title>Genome evolution in yeasts.</title>
        <authorList>
            <consortium name="Genolevures"/>
            <person name="Dujon B."/>
            <person name="Sherman D."/>
            <person name="Fischer G."/>
            <person name="Durrens P."/>
            <person name="Casaregola S."/>
            <person name="Lafontaine I."/>
            <person name="de Montigny J."/>
            <person name="Marck C."/>
            <person name="Neuveglise C."/>
            <person name="Talla E."/>
            <person name="Goffard N."/>
            <person name="Frangeul L."/>
            <person name="Aigle M."/>
            <person name="Anthouard V."/>
            <person name="Babour A."/>
            <person name="Barbe V."/>
            <person name="Barnay S."/>
            <person name="Blanchin S."/>
            <person name="Beckerich J.M."/>
            <person name="Beyne E."/>
            <person name="Bleykasten C."/>
            <person name="Boisrame A."/>
            <person name="Boyer J."/>
            <person name="Cattolico L."/>
            <person name="Confanioleri F."/>
            <person name="de Daruvar A."/>
            <person name="Despons L."/>
            <person name="Fabre E."/>
            <person name="Fairhead C."/>
            <person name="Ferry-Dumazet H."/>
            <person name="Groppi A."/>
            <person name="Hantraye F."/>
            <person name="Hennequin C."/>
            <person name="Jauniaux N."/>
            <person name="Joyet P."/>
            <person name="Kachouri R."/>
            <person name="Kerrest A."/>
            <person name="Koszul R."/>
            <person name="Lemaire M."/>
            <person name="Lesur I."/>
            <person name="Ma L."/>
            <person name="Muller H."/>
            <person name="Nicaud J.M."/>
            <person name="Nikolski M."/>
            <person name="Oztas S."/>
            <person name="Ozier-Kalogeropoulos O."/>
            <person name="Pellenz S."/>
            <person name="Potier S."/>
            <person name="Richard G.F."/>
            <person name="Straub M.L."/>
            <person name="Suleau A."/>
            <person name="Swennene D."/>
            <person name="Tekaia F."/>
            <person name="Wesolowski-Louvel M."/>
            <person name="Westhof E."/>
            <person name="Wirth B."/>
            <person name="Zeniou-Meyer M."/>
            <person name="Zivanovic I."/>
            <person name="Bolotin-Fukuhara M."/>
            <person name="Thierry A."/>
            <person name="Bouchier C."/>
            <person name="Caudron B."/>
            <person name="Scarpelli C."/>
            <person name="Gaillardin C."/>
            <person name="Weissenbach J."/>
            <person name="Wincker P."/>
            <person name="Souciet J.L."/>
        </authorList>
    </citation>
    <scope>NUCLEOTIDE SEQUENCE [LARGE SCALE GENOMIC DNA]</scope>
    <source>
        <strain evidence="15">ATCC 36239 / CBS 767 / BCRC 21394 / JCM 1990 / NBRC 0083 / IGC 2968</strain>
    </source>
</reference>
<evidence type="ECO:0000313" key="15">
    <source>
        <dbReference type="Proteomes" id="UP000000599"/>
    </source>
</evidence>
<dbReference type="PROSITE" id="PS51194">
    <property type="entry name" value="HELICASE_CTER"/>
    <property type="match status" value="1"/>
</dbReference>
<feature type="domain" description="Helicase ATP-binding" evidence="12">
    <location>
        <begin position="162"/>
        <end position="335"/>
    </location>
</feature>
<dbReference type="GO" id="GO:0016787">
    <property type="term" value="F:hydrolase activity"/>
    <property type="evidence" value="ECO:0007669"/>
    <property type="project" value="UniProtKB-KW"/>
</dbReference>
<keyword evidence="2" id="KW-0547">Nucleotide-binding</keyword>